<dbReference type="Gene3D" id="1.20.1070.10">
    <property type="entry name" value="Rhodopsin 7-helix transmembrane proteins"/>
    <property type="match status" value="1"/>
</dbReference>
<dbReference type="AlphaFoldDB" id="A0A6F9D5Q4"/>
<evidence type="ECO:0000256" key="3">
    <source>
        <dbReference type="ARBA" id="ARBA00022989"/>
    </source>
</evidence>
<evidence type="ECO:0000313" key="7">
    <source>
        <dbReference type="EMBL" id="CAB3220060.1"/>
    </source>
</evidence>
<feature type="transmembrane region" description="Helical" evidence="5">
    <location>
        <begin position="117"/>
        <end position="140"/>
    </location>
</feature>
<proteinExistence type="evidence at transcript level"/>
<dbReference type="EMBL" id="LR782739">
    <property type="protein sequence ID" value="CAB3220060.1"/>
    <property type="molecule type" value="mRNA"/>
</dbReference>
<keyword evidence="2 5" id="KW-0812">Transmembrane</keyword>
<keyword evidence="3 5" id="KW-1133">Transmembrane helix</keyword>
<feature type="transmembrane region" description="Helical" evidence="5">
    <location>
        <begin position="53"/>
        <end position="75"/>
    </location>
</feature>
<evidence type="ECO:0000256" key="2">
    <source>
        <dbReference type="ARBA" id="ARBA00022692"/>
    </source>
</evidence>
<comment type="subcellular location">
    <subcellularLocation>
        <location evidence="1">Membrane</location>
        <topology evidence="1">Multi-pass membrane protein</topology>
    </subcellularLocation>
</comment>
<dbReference type="PANTHER" id="PTHR12011">
    <property type="entry name" value="ADHESION G-PROTEIN COUPLED RECEPTOR"/>
    <property type="match status" value="1"/>
</dbReference>
<dbReference type="GO" id="GO:0004930">
    <property type="term" value="F:G protein-coupled receptor activity"/>
    <property type="evidence" value="ECO:0007669"/>
    <property type="project" value="InterPro"/>
</dbReference>
<protein>
    <submittedName>
        <fullName evidence="7">Adhesion G-protein coupled receptor D1-like</fullName>
    </submittedName>
</protein>
<keyword evidence="7" id="KW-0675">Receptor</keyword>
<dbReference type="PANTHER" id="PTHR12011:SF347">
    <property type="entry name" value="FI21270P1-RELATED"/>
    <property type="match status" value="1"/>
</dbReference>
<evidence type="ECO:0000256" key="5">
    <source>
        <dbReference type="SAM" id="Phobius"/>
    </source>
</evidence>
<organism evidence="7">
    <name type="scientific">Phallusia mammillata</name>
    <dbReference type="NCBI Taxonomy" id="59560"/>
    <lineage>
        <taxon>Eukaryota</taxon>
        <taxon>Metazoa</taxon>
        <taxon>Chordata</taxon>
        <taxon>Tunicata</taxon>
        <taxon>Ascidiacea</taxon>
        <taxon>Phlebobranchia</taxon>
        <taxon>Ascidiidae</taxon>
        <taxon>Phallusia</taxon>
    </lineage>
</organism>
<feature type="transmembrane region" description="Helical" evidence="5">
    <location>
        <begin position="192"/>
        <end position="213"/>
    </location>
</feature>
<keyword evidence="4 5" id="KW-0472">Membrane</keyword>
<reference evidence="7" key="1">
    <citation type="submission" date="2020-04" db="EMBL/GenBank/DDBJ databases">
        <authorList>
            <person name="Neveu A P."/>
        </authorList>
    </citation>
    <scope>NUCLEOTIDE SEQUENCE</scope>
    <source>
        <tissue evidence="7">Whole embryo</tissue>
    </source>
</reference>
<sequence length="265" mass="30042">MHQTSCIMFTVTNHYCLLSLGMWFLVEGIRLMMATSFPYTFQSQEPDERLKVFIVMGWIIPVFIVGSAAGVGFPLDIYMKPQPLYGECHKYASQSLPIPKYDRCWLVPGTLIFNSTVVAPLAFVLFINLIIIVKTTHVIFNSRRMRNRGENPGTEDALRSAKSFVLFFLMLGGTWILAFFTGTGNDISNTVLMYFHSLVNGLQGIVVFLLYCIMDDIIRQKLVPCTSEFKSRSGQQHNPIHPEANSGAEVVIPKRIVRNVMKQFE</sequence>
<dbReference type="InterPro" id="IPR000832">
    <property type="entry name" value="GPCR_2_secretin-like"/>
</dbReference>
<feature type="domain" description="G-protein coupled receptors family 2 profile 2" evidence="6">
    <location>
        <begin position="1"/>
        <end position="215"/>
    </location>
</feature>
<dbReference type="PRINTS" id="PR00249">
    <property type="entry name" value="GPCRSECRETIN"/>
</dbReference>
<accession>A0A6F9D5Q4</accession>
<dbReference type="GO" id="GO:0007166">
    <property type="term" value="P:cell surface receptor signaling pathway"/>
    <property type="evidence" value="ECO:0007669"/>
    <property type="project" value="InterPro"/>
</dbReference>
<evidence type="ECO:0000256" key="1">
    <source>
        <dbReference type="ARBA" id="ARBA00004141"/>
    </source>
</evidence>
<feature type="transmembrane region" description="Helical" evidence="5">
    <location>
        <begin position="20"/>
        <end position="41"/>
    </location>
</feature>
<dbReference type="Pfam" id="PF00002">
    <property type="entry name" value="7tm_2"/>
    <property type="match status" value="1"/>
</dbReference>
<feature type="transmembrane region" description="Helical" evidence="5">
    <location>
        <begin position="161"/>
        <end position="180"/>
    </location>
</feature>
<name>A0A6F9D5Q4_9ASCI</name>
<evidence type="ECO:0000259" key="6">
    <source>
        <dbReference type="PROSITE" id="PS50261"/>
    </source>
</evidence>
<gene>
    <name evidence="7" type="primary">Adgrd1-004</name>
</gene>
<evidence type="ECO:0000256" key="4">
    <source>
        <dbReference type="ARBA" id="ARBA00023136"/>
    </source>
</evidence>
<dbReference type="InterPro" id="IPR017981">
    <property type="entry name" value="GPCR_2-like_7TM"/>
</dbReference>
<dbReference type="PROSITE" id="PS50261">
    <property type="entry name" value="G_PROTEIN_RECEP_F2_4"/>
    <property type="match status" value="1"/>
</dbReference>
<dbReference type="GO" id="GO:0005886">
    <property type="term" value="C:plasma membrane"/>
    <property type="evidence" value="ECO:0007669"/>
    <property type="project" value="TreeGrafter"/>
</dbReference>